<evidence type="ECO:0000313" key="3">
    <source>
        <dbReference type="Proteomes" id="UP001279642"/>
    </source>
</evidence>
<name>A0ABU5EF72_9PROT</name>
<accession>A0ABU5EF72</accession>
<dbReference type="NCBIfam" id="NF038256">
    <property type="entry name" value="exopoly_VpsF"/>
    <property type="match status" value="1"/>
</dbReference>
<comment type="caution">
    <text evidence="2">The sequence shown here is derived from an EMBL/GenBank/DDBJ whole genome shotgun (WGS) entry which is preliminary data.</text>
</comment>
<keyword evidence="3" id="KW-1185">Reference proteome</keyword>
<reference evidence="2 3" key="1">
    <citation type="journal article" date="2016" name="Antonie Van Leeuwenhoek">
        <title>Dongia soli sp. nov., isolated from soil from Dokdo, Korea.</title>
        <authorList>
            <person name="Kim D.U."/>
            <person name="Lee H."/>
            <person name="Kim H."/>
            <person name="Kim S.G."/>
            <person name="Ka J.O."/>
        </authorList>
    </citation>
    <scope>NUCLEOTIDE SEQUENCE [LARGE SCALE GENOMIC DNA]</scope>
    <source>
        <strain evidence="2 3">D78</strain>
    </source>
</reference>
<organism evidence="2 3">
    <name type="scientific">Dongia soli</name>
    <dbReference type="NCBI Taxonomy" id="600628"/>
    <lineage>
        <taxon>Bacteria</taxon>
        <taxon>Pseudomonadati</taxon>
        <taxon>Pseudomonadota</taxon>
        <taxon>Alphaproteobacteria</taxon>
        <taxon>Rhodospirillales</taxon>
        <taxon>Dongiaceae</taxon>
        <taxon>Dongia</taxon>
    </lineage>
</organism>
<feature type="transmembrane region" description="Helical" evidence="1">
    <location>
        <begin position="154"/>
        <end position="178"/>
    </location>
</feature>
<feature type="transmembrane region" description="Helical" evidence="1">
    <location>
        <begin position="226"/>
        <end position="243"/>
    </location>
</feature>
<feature type="transmembrane region" description="Helical" evidence="1">
    <location>
        <begin position="249"/>
        <end position="265"/>
    </location>
</feature>
<keyword evidence="1" id="KW-1133">Transmembrane helix</keyword>
<dbReference type="EMBL" id="JAXCLW010000004">
    <property type="protein sequence ID" value="MDY0884256.1"/>
    <property type="molecule type" value="Genomic_DNA"/>
</dbReference>
<dbReference type="InterPro" id="IPR048041">
    <property type="entry name" value="VpsF-like"/>
</dbReference>
<keyword evidence="1" id="KW-0812">Transmembrane</keyword>
<proteinExistence type="predicted"/>
<feature type="transmembrane region" description="Helical" evidence="1">
    <location>
        <begin position="101"/>
        <end position="120"/>
    </location>
</feature>
<keyword evidence="1" id="KW-0472">Membrane</keyword>
<feature type="transmembrane region" description="Helical" evidence="1">
    <location>
        <begin position="277"/>
        <end position="299"/>
    </location>
</feature>
<gene>
    <name evidence="2" type="ORF">SMD27_15530</name>
</gene>
<dbReference type="Proteomes" id="UP001279642">
    <property type="component" value="Unassembled WGS sequence"/>
</dbReference>
<feature type="transmembrane region" description="Helical" evidence="1">
    <location>
        <begin position="198"/>
        <end position="219"/>
    </location>
</feature>
<protein>
    <submittedName>
        <fullName evidence="2">VpsF family polysaccharide biosynthesis protein</fullName>
    </submittedName>
</protein>
<feature type="transmembrane region" description="Helical" evidence="1">
    <location>
        <begin position="28"/>
        <end position="47"/>
    </location>
</feature>
<dbReference type="RefSeq" id="WP_320509323.1">
    <property type="nucleotide sequence ID" value="NZ_JAXCLW010000004.1"/>
</dbReference>
<feature type="transmembrane region" description="Helical" evidence="1">
    <location>
        <begin position="362"/>
        <end position="383"/>
    </location>
</feature>
<feature type="transmembrane region" description="Helical" evidence="1">
    <location>
        <begin position="126"/>
        <end position="147"/>
    </location>
</feature>
<evidence type="ECO:0000256" key="1">
    <source>
        <dbReference type="SAM" id="Phobius"/>
    </source>
</evidence>
<evidence type="ECO:0000313" key="2">
    <source>
        <dbReference type="EMBL" id="MDY0884256.1"/>
    </source>
</evidence>
<feature type="transmembrane region" description="Helical" evidence="1">
    <location>
        <begin position="67"/>
        <end position="89"/>
    </location>
</feature>
<sequence>MQTAIRGYTLAEPEWTSPVQNVAVKESVGLRISFLLAALGLFLYLTVSDPLLAMLGIPYTAPSGSFIYKLHPATYLCLLALPIAFFFSSRSWRTRHRLRQNVSYCLYGLVIVMLMVYTTYRYGTSGSAFLIDTLLMPAVIGLTLNFYPDKWRAFLFKMILVICCVNALLGIVEAMTQWRLEEYSVAGGTLIIENEFRATALMGHPLTNAMVMSLATFGMLVWCRHWMSRILVAFLALITLLAFGGRTAFLLTSLLLSLCAAYAIIQSARKGRIRAWHLLVCLITFGLLCAILGGAILYLDLGARIFEGLVWDESADIRRRSMMAFDFLSIEQLLLGVSPGEIAEIILRINIRNPIEIIENTWIVLTLQFGVISLVMLIASYGFLLLQLARKAPPLMKVGLLSFLILTSSNNALSVKTMVLVFTVSVVMTSESFVQLHDRRRIRYRSRR</sequence>